<dbReference type="InterPro" id="IPR046960">
    <property type="entry name" value="PPR_At4g14850-like_plant"/>
</dbReference>
<dbReference type="FunFam" id="1.25.40.10:FF:000231">
    <property type="entry name" value="Pentatricopeptide repeat-containing protein chloroplastic"/>
    <property type="match status" value="1"/>
</dbReference>
<feature type="repeat" description="PPR" evidence="2">
    <location>
        <begin position="390"/>
        <end position="424"/>
    </location>
</feature>
<dbReference type="InterPro" id="IPR032867">
    <property type="entry name" value="DYW_dom"/>
</dbReference>
<feature type="repeat" description="PPR" evidence="2">
    <location>
        <begin position="289"/>
        <end position="323"/>
    </location>
</feature>
<name>A0A5K0YBD6_9MAGN</name>
<proteinExistence type="predicted"/>
<feature type="repeat" description="PPR" evidence="2">
    <location>
        <begin position="359"/>
        <end position="389"/>
    </location>
</feature>
<dbReference type="AlphaFoldDB" id="A0A5K0YBD6"/>
<dbReference type="FunFam" id="1.25.40.10:FF:000031">
    <property type="entry name" value="Pentatricopeptide repeat-containing protein mitochondrial"/>
    <property type="match status" value="1"/>
</dbReference>
<dbReference type="PROSITE" id="PS51375">
    <property type="entry name" value="PPR"/>
    <property type="match status" value="6"/>
</dbReference>
<dbReference type="Pfam" id="PF01535">
    <property type="entry name" value="PPR"/>
    <property type="match status" value="3"/>
</dbReference>
<dbReference type="GO" id="GO:0009451">
    <property type="term" value="P:RNA modification"/>
    <property type="evidence" value="ECO:0007669"/>
    <property type="project" value="InterPro"/>
</dbReference>
<keyword evidence="1" id="KW-0677">Repeat</keyword>
<dbReference type="Gene3D" id="1.25.40.10">
    <property type="entry name" value="Tetratricopeptide repeat domain"/>
    <property type="match status" value="4"/>
</dbReference>
<dbReference type="InterPro" id="IPR046848">
    <property type="entry name" value="E_motif"/>
</dbReference>
<dbReference type="InterPro" id="IPR002885">
    <property type="entry name" value="PPR_rpt"/>
</dbReference>
<dbReference type="PANTHER" id="PTHR47926">
    <property type="entry name" value="PENTATRICOPEPTIDE REPEAT-CONTAINING PROTEIN"/>
    <property type="match status" value="1"/>
</dbReference>
<evidence type="ECO:0000256" key="1">
    <source>
        <dbReference type="ARBA" id="ARBA00022737"/>
    </source>
</evidence>
<feature type="repeat" description="PPR" evidence="2">
    <location>
        <begin position="188"/>
        <end position="222"/>
    </location>
</feature>
<dbReference type="Pfam" id="PF14432">
    <property type="entry name" value="DYW_deaminase"/>
    <property type="match status" value="1"/>
</dbReference>
<dbReference type="InterPro" id="IPR046849">
    <property type="entry name" value="E2_motif"/>
</dbReference>
<dbReference type="GO" id="GO:0003723">
    <property type="term" value="F:RNA binding"/>
    <property type="evidence" value="ECO:0007669"/>
    <property type="project" value="InterPro"/>
</dbReference>
<dbReference type="Gramene" id="NC12G0245010.1">
    <property type="protein sequence ID" value="NC12G0245010.1:cds"/>
    <property type="gene ID" value="NC12G0245010"/>
</dbReference>
<evidence type="ECO:0000313" key="4">
    <source>
        <dbReference type="EMBL" id="VVV75401.1"/>
    </source>
</evidence>
<accession>A0A5K0YBD6</accession>
<dbReference type="GO" id="GO:0008270">
    <property type="term" value="F:zinc ion binding"/>
    <property type="evidence" value="ECO:0007669"/>
    <property type="project" value="InterPro"/>
</dbReference>
<dbReference type="NCBIfam" id="TIGR00756">
    <property type="entry name" value="PPR"/>
    <property type="match status" value="6"/>
</dbReference>
<dbReference type="PANTHER" id="PTHR47926:SF437">
    <property type="entry name" value="PENTACOTRIPEPTIDE-REPEAT REGION OF PRORP DOMAIN-CONTAINING PROTEIN"/>
    <property type="match status" value="1"/>
</dbReference>
<organism evidence="4">
    <name type="scientific">Nymphaea colorata</name>
    <name type="common">pocket water lily</name>
    <dbReference type="NCBI Taxonomy" id="210225"/>
    <lineage>
        <taxon>Eukaryota</taxon>
        <taxon>Viridiplantae</taxon>
        <taxon>Streptophyta</taxon>
        <taxon>Embryophyta</taxon>
        <taxon>Tracheophyta</taxon>
        <taxon>Spermatophyta</taxon>
        <taxon>Magnoliopsida</taxon>
        <taxon>Nymphaeales</taxon>
        <taxon>Nymphaeaceae</taxon>
        <taxon>Nymphaea</taxon>
    </lineage>
</organism>
<dbReference type="GO" id="GO:0031425">
    <property type="term" value="P:chloroplast RNA processing"/>
    <property type="evidence" value="ECO:0007669"/>
    <property type="project" value="UniProtKB-ARBA"/>
</dbReference>
<dbReference type="Pfam" id="PF20431">
    <property type="entry name" value="E_motif"/>
    <property type="match status" value="1"/>
</dbReference>
<feature type="repeat" description="PPR" evidence="2">
    <location>
        <begin position="87"/>
        <end position="121"/>
    </location>
</feature>
<dbReference type="Pfam" id="PF20430">
    <property type="entry name" value="Eplus_motif"/>
    <property type="match status" value="1"/>
</dbReference>
<dbReference type="InterPro" id="IPR011990">
    <property type="entry name" value="TPR-like_helical_dom_sf"/>
</dbReference>
<dbReference type="FunFam" id="1.25.40.10:FF:001050">
    <property type="entry name" value="Pentatricopeptide repeat-containing protein At2g33760"/>
    <property type="match status" value="1"/>
</dbReference>
<evidence type="ECO:0000259" key="3">
    <source>
        <dbReference type="Pfam" id="PF14432"/>
    </source>
</evidence>
<protein>
    <recommendedName>
        <fullName evidence="3">DYW domain-containing protein</fullName>
    </recommendedName>
</protein>
<dbReference type="OrthoDB" id="185373at2759"/>
<feature type="repeat" description="PPR" evidence="2">
    <location>
        <begin position="258"/>
        <end position="288"/>
    </location>
</feature>
<sequence>MATATSGGPCLDPIVKPFSPHHLPFVLQRLECCRSIEELKQIHAALLKSRFAQSTLVLSKLVSLCAVSKHRNLDYARMVFNQIHCPTVHIYNSMIRGFSFGENPSEAILFYRKMVCHGLFPDNYTFPFVFRACGQLRALREGEELHVHAIKHGFESYPYVKNTLIRMYAMCGDLGAARQVFDRVGEPDLVSWTTMVGGYANMGFHKLAIEMFLQMERARVVGDEVTMVIVLSTCSQLGDLDMGKKVHRYIVDNGVKMDVFVGNALVDMYIKCGDVDSACQVFDQMREKNIVSWNAMIAGLAQQGQYKEALAMFRKMQVIGFEPDTVTMVGVLRACASLGALELGRWVHVYMDKNHTKADGYVGNALVDMYAKCGNIEQAEDVFNGMANRDVFSYTSMIVGFAMHGLGKRALALFKEMSKVGVAPDEITFIGVLSACSHAGLVEEGRRHFDEMIKVYRLTPEIEHYGCMVDLLGRAGLLDEAEEFIKAMPMQPDAFVWGALLGACKIHGKVELGGRISRLLLELEPQRDGAYVVMSNIYASASRWPDVVNIRKEMKARKLKKTPGCSLIELDGMVHEFRMGDRSHPKTKEIYLMLEEIIDRLKVEGYRACTSESLLDVDEEEKESSLHRHSEKLAIALGLISTSAGTSLRIVKNLRMCSDCHAVIEIVSKIYSREIVVRDRNRFHHFRNGSCSCSDYW</sequence>
<reference evidence="4" key="1">
    <citation type="submission" date="2019-09" db="EMBL/GenBank/DDBJ databases">
        <authorList>
            <person name="Zhang L."/>
        </authorList>
    </citation>
    <scope>NUCLEOTIDE SEQUENCE</scope>
</reference>
<dbReference type="Pfam" id="PF13041">
    <property type="entry name" value="PPR_2"/>
    <property type="match status" value="3"/>
</dbReference>
<dbReference type="EMBL" id="LR721777">
    <property type="protein sequence ID" value="VVV75401.1"/>
    <property type="molecule type" value="Genomic_DNA"/>
</dbReference>
<dbReference type="FunFam" id="1.25.40.10:FF:000470">
    <property type="entry name" value="Pentatricopeptide repeat-containing protein At5g66520"/>
    <property type="match status" value="1"/>
</dbReference>
<gene>
    <name evidence="4" type="ORF">NYM_LOCUS8972</name>
</gene>
<evidence type="ECO:0000256" key="2">
    <source>
        <dbReference type="PROSITE-ProRule" id="PRU00708"/>
    </source>
</evidence>
<feature type="domain" description="DYW" evidence="3">
    <location>
        <begin position="605"/>
        <end position="697"/>
    </location>
</feature>
<dbReference type="SUPFAM" id="SSF48452">
    <property type="entry name" value="TPR-like"/>
    <property type="match status" value="1"/>
</dbReference>